<keyword evidence="2 9" id="KW-0808">Transferase</keyword>
<dbReference type="Pfam" id="PF17042">
    <property type="entry name" value="NBD_C"/>
    <property type="match status" value="1"/>
</dbReference>
<dbReference type="Proteomes" id="UP001595377">
    <property type="component" value="Unassembled WGS sequence"/>
</dbReference>
<proteinExistence type="inferred from homology"/>
<sequence length="433" mass="45177">MVRPLISYYGDDFTGSTDVMEALASSGVETVLFLKVPDAGLLSRFAGARAFGLAGTSRSETPAWMDVHLREAFGWLKTLDAELCHYKVCSTFDSAPHVGNIGRAIEIGRQIFGDATVPLVVGAPQIRRYTAFGELFAAYQGRNYRIDRHPVMSRHPVTPMDEADLLLHLARQTGLSSALLDFVGLLGGETPQEADILLVDVLDAATQAAAGALIWNGLRRKSRFVCGSSGVEYALIPAWRSEGLIGERPVFADAGPVDRIAVVSGSVSPTTERQIRHALANGFEGIMLDPLALSGDAADGAVADAVDAGLGALANGRSVVLYTALGPAADRGGALDASSGARHRLGRALGRIQSALVSRAGLARAVVAGGDTSSHALGEMGISALTLKMPLPQTPGSPLCIAHGGPVDGLEIALKGGQIGGEDYFSMIRAGRA</sequence>
<dbReference type="Gene3D" id="3.40.50.10840">
    <property type="entry name" value="Putative sugar-binding, N-terminal domain"/>
    <property type="match status" value="1"/>
</dbReference>
<dbReference type="RefSeq" id="WP_257317522.1">
    <property type="nucleotide sequence ID" value="NZ_JANFDG010000030.1"/>
</dbReference>
<dbReference type="InterPro" id="IPR010737">
    <property type="entry name" value="4-carb_acid_sugar_kinase_N"/>
</dbReference>
<dbReference type="InterPro" id="IPR031475">
    <property type="entry name" value="NBD_C"/>
</dbReference>
<keyword evidence="5" id="KW-0067">ATP-binding</keyword>
<accession>A0ABV7DKR5</accession>
<protein>
    <submittedName>
        <fullName evidence="9">Four-carbon acid sugar kinase family protein</fullName>
        <ecNumber evidence="9">2.7.1.-</ecNumber>
    </submittedName>
</protein>
<evidence type="ECO:0000256" key="6">
    <source>
        <dbReference type="ARBA" id="ARBA00023277"/>
    </source>
</evidence>
<dbReference type="Gene3D" id="3.40.980.20">
    <property type="entry name" value="Four-carbon acid sugar kinase, nucleotide binding domain"/>
    <property type="match status" value="1"/>
</dbReference>
<dbReference type="SUPFAM" id="SSF142764">
    <property type="entry name" value="YgbK-like"/>
    <property type="match status" value="1"/>
</dbReference>
<dbReference type="InterPro" id="IPR042213">
    <property type="entry name" value="NBD_C_sf"/>
</dbReference>
<keyword evidence="10" id="KW-1185">Reference proteome</keyword>
<dbReference type="Pfam" id="PF07005">
    <property type="entry name" value="SBD_N"/>
    <property type="match status" value="1"/>
</dbReference>
<dbReference type="EMBL" id="JBHRSP010000033">
    <property type="protein sequence ID" value="MFC3075208.1"/>
    <property type="molecule type" value="Genomic_DNA"/>
</dbReference>
<evidence type="ECO:0000256" key="1">
    <source>
        <dbReference type="ARBA" id="ARBA00005715"/>
    </source>
</evidence>
<evidence type="ECO:0000256" key="3">
    <source>
        <dbReference type="ARBA" id="ARBA00022741"/>
    </source>
</evidence>
<keyword evidence="4 9" id="KW-0418">Kinase</keyword>
<feature type="domain" description="Four-carbon acid sugar kinase N-terminal" evidence="7">
    <location>
        <begin position="7"/>
        <end position="235"/>
    </location>
</feature>
<dbReference type="EC" id="2.7.1.-" evidence="9"/>
<reference evidence="10" key="1">
    <citation type="journal article" date="2019" name="Int. J. Syst. Evol. Microbiol.">
        <title>The Global Catalogue of Microorganisms (GCM) 10K type strain sequencing project: providing services to taxonomists for standard genome sequencing and annotation.</title>
        <authorList>
            <consortium name="The Broad Institute Genomics Platform"/>
            <consortium name="The Broad Institute Genome Sequencing Center for Infectious Disease"/>
            <person name="Wu L."/>
            <person name="Ma J."/>
        </authorList>
    </citation>
    <scope>NUCLEOTIDE SEQUENCE [LARGE SCALE GENOMIC DNA]</scope>
    <source>
        <strain evidence="10">KCTC 52677</strain>
    </source>
</reference>
<dbReference type="GO" id="GO:0016301">
    <property type="term" value="F:kinase activity"/>
    <property type="evidence" value="ECO:0007669"/>
    <property type="project" value="UniProtKB-KW"/>
</dbReference>
<comment type="similarity">
    <text evidence="1">Belongs to the four-carbon acid sugar kinase family.</text>
</comment>
<keyword evidence="3" id="KW-0547">Nucleotide-binding</keyword>
<keyword evidence="6" id="KW-0119">Carbohydrate metabolism</keyword>
<evidence type="ECO:0000313" key="9">
    <source>
        <dbReference type="EMBL" id="MFC3075208.1"/>
    </source>
</evidence>
<feature type="domain" description="Four-carbon acid sugar kinase nucleotide binding" evidence="8">
    <location>
        <begin position="261"/>
        <end position="425"/>
    </location>
</feature>
<evidence type="ECO:0000256" key="2">
    <source>
        <dbReference type="ARBA" id="ARBA00022679"/>
    </source>
</evidence>
<evidence type="ECO:0000313" key="10">
    <source>
        <dbReference type="Proteomes" id="UP001595377"/>
    </source>
</evidence>
<gene>
    <name evidence="9" type="ORF">ACFOHH_19010</name>
</gene>
<evidence type="ECO:0000256" key="4">
    <source>
        <dbReference type="ARBA" id="ARBA00022777"/>
    </source>
</evidence>
<comment type="caution">
    <text evidence="9">The sequence shown here is derived from an EMBL/GenBank/DDBJ whole genome shotgun (WGS) entry which is preliminary data.</text>
</comment>
<dbReference type="InterPro" id="IPR037051">
    <property type="entry name" value="4-carb_acid_sugar_kinase_N_sf"/>
</dbReference>
<evidence type="ECO:0000259" key="7">
    <source>
        <dbReference type="Pfam" id="PF07005"/>
    </source>
</evidence>
<name>A0ABV7DKR5_9HYPH</name>
<evidence type="ECO:0000259" key="8">
    <source>
        <dbReference type="Pfam" id="PF17042"/>
    </source>
</evidence>
<organism evidence="9 10">
    <name type="scientific">Shinella pollutisoli</name>
    <dbReference type="NCBI Taxonomy" id="2250594"/>
    <lineage>
        <taxon>Bacteria</taxon>
        <taxon>Pseudomonadati</taxon>
        <taxon>Pseudomonadota</taxon>
        <taxon>Alphaproteobacteria</taxon>
        <taxon>Hyphomicrobiales</taxon>
        <taxon>Rhizobiaceae</taxon>
        <taxon>Shinella</taxon>
    </lineage>
</organism>
<evidence type="ECO:0000256" key="5">
    <source>
        <dbReference type="ARBA" id="ARBA00022840"/>
    </source>
</evidence>